<dbReference type="RefSeq" id="WP_135570698.1">
    <property type="nucleotide sequence ID" value="NZ_RQGK01000021.1"/>
</dbReference>
<keyword evidence="1" id="KW-0732">Signal</keyword>
<sequence>MKRNIFIGMFPLFVLLCFGMTTCKPAPPKEHEFKFFSTQLNSATFESVTQVSKSKLTADSTAFSKIKSYITQYYSGAVVTYTYSVEENIIDCHTFESQPSVRNATPESKRRMIALYESEQKKQDIKVAIQKDSYGREMICPEGSVPVRRLRLEDLTRFKSLEDFLTGMPHSNHKTKNLPADAPPHEYSVAGYAAPNGQFISSVGSGIGLWSPGIIAPVNESISQIWVERFNTPSGTQTVELGWIVYPQKFNTNQAVPFIFYTNNGYRPGGFCYNTDCPSFVLTSRVSNLGVAFPANRYSVPGNEQFVSFYAQHTNTPGWWVVIDHITLGYYPDTVFSPQGAPGYLSEGAQTISVGGETAVPQFGATVPQMGSSFQPPNPNSASQKAITLTVANEMVSPNLQAGQISKQNCYDLSINNNVDPLVGSQINYGGPGCGVPRK</sequence>
<dbReference type="EMBL" id="RQGM01000012">
    <property type="protein sequence ID" value="TGL88103.1"/>
    <property type="molecule type" value="Genomic_DNA"/>
</dbReference>
<accession>A0A6N4QQC8</accession>
<dbReference type="AlphaFoldDB" id="A0A6N4QQC8"/>
<organism evidence="3 4">
    <name type="scientific">Leptospira yasudae</name>
    <dbReference type="NCBI Taxonomy" id="2202201"/>
    <lineage>
        <taxon>Bacteria</taxon>
        <taxon>Pseudomonadati</taxon>
        <taxon>Spirochaetota</taxon>
        <taxon>Spirochaetia</taxon>
        <taxon>Leptospirales</taxon>
        <taxon>Leptospiraceae</taxon>
        <taxon>Leptospira</taxon>
    </lineage>
</organism>
<feature type="signal peptide" evidence="1">
    <location>
        <begin position="1"/>
        <end position="26"/>
    </location>
</feature>
<dbReference type="PANTHER" id="PTHR31589">
    <property type="entry name" value="PROTEIN, PUTATIVE (DUF239)-RELATED-RELATED"/>
    <property type="match status" value="1"/>
</dbReference>
<feature type="domain" description="Neprosin PEP catalytic" evidence="2">
    <location>
        <begin position="180"/>
        <end position="435"/>
    </location>
</feature>
<feature type="chain" id="PRO_5044426113" evidence="1">
    <location>
        <begin position="27"/>
        <end position="439"/>
    </location>
</feature>
<reference evidence="3 4" key="1">
    <citation type="journal article" date="2019" name="PLoS Negl. Trop. Dis.">
        <title>Revisiting the worldwide diversity of Leptospira species in the environment.</title>
        <authorList>
            <person name="Vincent A.T."/>
            <person name="Schiettekatte O."/>
            <person name="Bourhy P."/>
            <person name="Veyrier F.J."/>
            <person name="Picardeau M."/>
        </authorList>
    </citation>
    <scope>NUCLEOTIDE SEQUENCE [LARGE SCALE GENOMIC DNA]</scope>
    <source>
        <strain evidence="3 4">201702445</strain>
    </source>
</reference>
<comment type="caution">
    <text evidence="3">The sequence shown here is derived from an EMBL/GenBank/DDBJ whole genome shotgun (WGS) entry which is preliminary data.</text>
</comment>
<protein>
    <submittedName>
        <fullName evidence="3">DUF239 domain-containing protein</fullName>
    </submittedName>
</protein>
<evidence type="ECO:0000256" key="1">
    <source>
        <dbReference type="SAM" id="SignalP"/>
    </source>
</evidence>
<dbReference type="Proteomes" id="UP000297613">
    <property type="component" value="Unassembled WGS sequence"/>
</dbReference>
<evidence type="ECO:0000313" key="4">
    <source>
        <dbReference type="Proteomes" id="UP000297613"/>
    </source>
</evidence>
<name>A0A6N4QQC8_9LEPT</name>
<dbReference type="InterPro" id="IPR053168">
    <property type="entry name" value="Glutamic_endopeptidase"/>
</dbReference>
<gene>
    <name evidence="3" type="ORF">EHQ83_03920</name>
</gene>
<evidence type="ECO:0000259" key="2">
    <source>
        <dbReference type="PROSITE" id="PS52045"/>
    </source>
</evidence>
<dbReference type="PROSITE" id="PS52045">
    <property type="entry name" value="NEPROSIN_PEP_CD"/>
    <property type="match status" value="1"/>
</dbReference>
<dbReference type="PANTHER" id="PTHR31589:SF221">
    <property type="entry name" value="LIGASE, PUTATIVE (DUF239)-RELATED"/>
    <property type="match status" value="1"/>
</dbReference>
<proteinExistence type="predicted"/>
<dbReference type="InterPro" id="IPR004314">
    <property type="entry name" value="Neprosin"/>
</dbReference>
<evidence type="ECO:0000313" key="3">
    <source>
        <dbReference type="EMBL" id="TGL88103.1"/>
    </source>
</evidence>
<dbReference type="Pfam" id="PF03080">
    <property type="entry name" value="Neprosin"/>
    <property type="match status" value="1"/>
</dbReference>